<keyword evidence="5" id="KW-0132">Cell division</keyword>
<evidence type="ECO:0000256" key="1">
    <source>
        <dbReference type="ARBA" id="ARBA00004496"/>
    </source>
</evidence>
<comment type="subcellular location">
    <subcellularLocation>
        <location evidence="1">Cytoplasm</location>
    </subcellularLocation>
</comment>
<keyword evidence="7" id="KW-0131">Cell cycle</keyword>
<protein>
    <recommendedName>
        <fullName evidence="3">Cell wall synthesis protein Wag31</fullName>
    </recommendedName>
    <alternativeName>
        <fullName evidence="8">Antigen 84</fullName>
    </alternativeName>
</protein>
<evidence type="ECO:0000256" key="3">
    <source>
        <dbReference type="ARBA" id="ARBA00018787"/>
    </source>
</evidence>
<comment type="caution">
    <text evidence="9">The sequence shown here is derived from an EMBL/GenBank/DDBJ whole genome shotgun (WGS) entry which is preliminary data.</text>
</comment>
<dbReference type="NCBIfam" id="TIGR03544">
    <property type="entry name" value="DivI1A_domain"/>
    <property type="match status" value="3"/>
</dbReference>
<comment type="similarity">
    <text evidence="2">Belongs to the DivIVA family.</text>
</comment>
<dbReference type="RefSeq" id="WP_344450854.1">
    <property type="nucleotide sequence ID" value="NZ_BAAATZ010000009.1"/>
</dbReference>
<sequence>MARFPRVLRGYFAIEVDALLLRIEATLGRNDAQVPPITADELRATRLSVVLRGYDPHAVDGALLEYVRELEQRERGDREPYTETVAGQVPWLVRWIEEAEFTPTRLRPGYREKEVDEFLDRVIAGLRGVAPAVSSQDIRDCLFGSSFLGSGYDEVEVDRFLDELAAALDHLQRAGSASG</sequence>
<evidence type="ECO:0000256" key="4">
    <source>
        <dbReference type="ARBA" id="ARBA00022490"/>
    </source>
</evidence>
<dbReference type="PANTHER" id="PTHR35794">
    <property type="entry name" value="CELL DIVISION PROTEIN DIVIVA"/>
    <property type="match status" value="1"/>
</dbReference>
<evidence type="ECO:0000256" key="5">
    <source>
        <dbReference type="ARBA" id="ARBA00022618"/>
    </source>
</evidence>
<evidence type="ECO:0000256" key="2">
    <source>
        <dbReference type="ARBA" id="ARBA00009008"/>
    </source>
</evidence>
<evidence type="ECO:0000256" key="8">
    <source>
        <dbReference type="ARBA" id="ARBA00031737"/>
    </source>
</evidence>
<gene>
    <name evidence="9" type="ORF">GCM10010439_28790</name>
</gene>
<dbReference type="Gene3D" id="6.10.250.660">
    <property type="match status" value="2"/>
</dbReference>
<proteinExistence type="inferred from homology"/>
<dbReference type="EMBL" id="BAAATZ010000009">
    <property type="protein sequence ID" value="GAA2726391.1"/>
    <property type="molecule type" value="Genomic_DNA"/>
</dbReference>
<dbReference type="InterPro" id="IPR019933">
    <property type="entry name" value="DivIVA_domain"/>
</dbReference>
<keyword evidence="10" id="KW-1185">Reference proteome</keyword>
<dbReference type="Proteomes" id="UP001501842">
    <property type="component" value="Unassembled WGS sequence"/>
</dbReference>
<evidence type="ECO:0000256" key="7">
    <source>
        <dbReference type="ARBA" id="ARBA00023306"/>
    </source>
</evidence>
<accession>A0ABP6GQQ3</accession>
<name>A0ABP6GQQ3_9ACTN</name>
<dbReference type="PANTHER" id="PTHR35794:SF2">
    <property type="entry name" value="CELL DIVISION PROTEIN DIVIVA"/>
    <property type="match status" value="1"/>
</dbReference>
<evidence type="ECO:0000313" key="9">
    <source>
        <dbReference type="EMBL" id="GAA2726391.1"/>
    </source>
</evidence>
<dbReference type="InterPro" id="IPR007793">
    <property type="entry name" value="DivIVA_fam"/>
</dbReference>
<reference evidence="10" key="1">
    <citation type="journal article" date="2019" name="Int. J. Syst. Evol. Microbiol.">
        <title>The Global Catalogue of Microorganisms (GCM) 10K type strain sequencing project: providing services to taxonomists for standard genome sequencing and annotation.</title>
        <authorList>
            <consortium name="The Broad Institute Genomics Platform"/>
            <consortium name="The Broad Institute Genome Sequencing Center for Infectious Disease"/>
            <person name="Wu L."/>
            <person name="Ma J."/>
        </authorList>
    </citation>
    <scope>NUCLEOTIDE SEQUENCE [LARGE SCALE GENOMIC DNA]</scope>
    <source>
        <strain evidence="10">JCM 8201</strain>
    </source>
</reference>
<keyword evidence="6" id="KW-0175">Coiled coil</keyword>
<evidence type="ECO:0000313" key="10">
    <source>
        <dbReference type="Proteomes" id="UP001501842"/>
    </source>
</evidence>
<organism evidence="9 10">
    <name type="scientific">Actinocorallia aurantiaca</name>
    <dbReference type="NCBI Taxonomy" id="46204"/>
    <lineage>
        <taxon>Bacteria</taxon>
        <taxon>Bacillati</taxon>
        <taxon>Actinomycetota</taxon>
        <taxon>Actinomycetes</taxon>
        <taxon>Streptosporangiales</taxon>
        <taxon>Thermomonosporaceae</taxon>
        <taxon>Actinocorallia</taxon>
    </lineage>
</organism>
<evidence type="ECO:0000256" key="6">
    <source>
        <dbReference type="ARBA" id="ARBA00023054"/>
    </source>
</evidence>
<keyword evidence="4" id="KW-0963">Cytoplasm</keyword>